<reference evidence="2 3" key="1">
    <citation type="submission" date="2013-03" db="EMBL/GenBank/DDBJ databases">
        <title>The Genome Sequence of Capronia coronata CBS 617.96.</title>
        <authorList>
            <consortium name="The Broad Institute Genomics Platform"/>
            <person name="Cuomo C."/>
            <person name="de Hoog S."/>
            <person name="Gorbushina A."/>
            <person name="Walker B."/>
            <person name="Young S.K."/>
            <person name="Zeng Q."/>
            <person name="Gargeya S."/>
            <person name="Fitzgerald M."/>
            <person name="Haas B."/>
            <person name="Abouelleil A."/>
            <person name="Allen A.W."/>
            <person name="Alvarado L."/>
            <person name="Arachchi H.M."/>
            <person name="Berlin A.M."/>
            <person name="Chapman S.B."/>
            <person name="Gainer-Dewar J."/>
            <person name="Goldberg J."/>
            <person name="Griggs A."/>
            <person name="Gujja S."/>
            <person name="Hansen M."/>
            <person name="Howarth C."/>
            <person name="Imamovic A."/>
            <person name="Ireland A."/>
            <person name="Larimer J."/>
            <person name="McCowan C."/>
            <person name="Murphy C."/>
            <person name="Pearson M."/>
            <person name="Poon T.W."/>
            <person name="Priest M."/>
            <person name="Roberts A."/>
            <person name="Saif S."/>
            <person name="Shea T."/>
            <person name="Sisk P."/>
            <person name="Sykes S."/>
            <person name="Wortman J."/>
            <person name="Nusbaum C."/>
            <person name="Birren B."/>
        </authorList>
    </citation>
    <scope>NUCLEOTIDE SEQUENCE [LARGE SCALE GENOMIC DNA]</scope>
    <source>
        <strain evidence="2 3">CBS 617.96</strain>
    </source>
</reference>
<protein>
    <submittedName>
        <fullName evidence="2">Uncharacterized protein</fullName>
    </submittedName>
</protein>
<organism evidence="2 3">
    <name type="scientific">Capronia coronata CBS 617.96</name>
    <dbReference type="NCBI Taxonomy" id="1182541"/>
    <lineage>
        <taxon>Eukaryota</taxon>
        <taxon>Fungi</taxon>
        <taxon>Dikarya</taxon>
        <taxon>Ascomycota</taxon>
        <taxon>Pezizomycotina</taxon>
        <taxon>Eurotiomycetes</taxon>
        <taxon>Chaetothyriomycetidae</taxon>
        <taxon>Chaetothyriales</taxon>
        <taxon>Herpotrichiellaceae</taxon>
        <taxon>Capronia</taxon>
    </lineage>
</organism>
<feature type="region of interest" description="Disordered" evidence="1">
    <location>
        <begin position="60"/>
        <end position="123"/>
    </location>
</feature>
<keyword evidence="3" id="KW-1185">Reference proteome</keyword>
<evidence type="ECO:0000313" key="3">
    <source>
        <dbReference type="Proteomes" id="UP000019484"/>
    </source>
</evidence>
<accession>W9YTZ4</accession>
<evidence type="ECO:0000256" key="1">
    <source>
        <dbReference type="SAM" id="MobiDB-lite"/>
    </source>
</evidence>
<proteinExistence type="predicted"/>
<sequence length="325" mass="37422">MQSRPYDQLEYQEIVERRRILEEHENGTHVLPVETNLDRLTSENVKKRWDEQGIWPWDGTASDGIWKHERSPEPDTDVDTDEASPAAIFSFGPSKPNPKRRQVKSDQEKQQDMERRATRERQRQASRPFFQFIYQVSQERDRIHRGDASNPMPVDINTTAYQNVRDIWVKRHIWDKRWGIMPGMTWKHEHPWEELLEEDTGRSPAEMYTFVTQSPEATPPRQVLNTPPSVGPDQPQPQVFNLMDTSLDQQAANIEDAASQPIPSVSLGPVHSSKVSKPTAKKRSGLRRPKVMTEASLGNPPPVSASNTPATPQRRSERLRKLRST</sequence>
<dbReference type="Proteomes" id="UP000019484">
    <property type="component" value="Unassembled WGS sequence"/>
</dbReference>
<dbReference type="STRING" id="1182541.W9YTZ4"/>
<dbReference type="HOGENOM" id="CLU_855297_0_0_1"/>
<evidence type="ECO:0000313" key="2">
    <source>
        <dbReference type="EMBL" id="EXJ96342.1"/>
    </source>
</evidence>
<feature type="region of interest" description="Disordered" evidence="1">
    <location>
        <begin position="213"/>
        <end position="240"/>
    </location>
</feature>
<dbReference type="GeneID" id="19156370"/>
<gene>
    <name evidence="2" type="ORF">A1O1_01468</name>
</gene>
<feature type="region of interest" description="Disordered" evidence="1">
    <location>
        <begin position="259"/>
        <end position="325"/>
    </location>
</feature>
<dbReference type="AlphaFoldDB" id="W9YTZ4"/>
<dbReference type="OrthoDB" id="4161563at2759"/>
<feature type="compositionally biased region" description="Polar residues" evidence="1">
    <location>
        <begin position="304"/>
        <end position="313"/>
    </location>
</feature>
<feature type="compositionally biased region" description="Basic and acidic residues" evidence="1">
    <location>
        <begin position="103"/>
        <end position="123"/>
    </location>
</feature>
<dbReference type="RefSeq" id="XP_007720571.1">
    <property type="nucleotide sequence ID" value="XM_007722381.1"/>
</dbReference>
<name>W9YTZ4_9EURO</name>
<dbReference type="EMBL" id="AMWN01000001">
    <property type="protein sequence ID" value="EXJ96342.1"/>
    <property type="molecule type" value="Genomic_DNA"/>
</dbReference>
<dbReference type="eggNOG" id="ENOG502T11J">
    <property type="taxonomic scope" value="Eukaryota"/>
</dbReference>
<feature type="compositionally biased region" description="Basic residues" evidence="1">
    <location>
        <begin position="279"/>
        <end position="290"/>
    </location>
</feature>
<comment type="caution">
    <text evidence="2">The sequence shown here is derived from an EMBL/GenBank/DDBJ whole genome shotgun (WGS) entry which is preliminary data.</text>
</comment>